<evidence type="ECO:0000256" key="3">
    <source>
        <dbReference type="ARBA" id="ARBA00022452"/>
    </source>
</evidence>
<evidence type="ECO:0000256" key="12">
    <source>
        <dbReference type="SAM" id="SignalP"/>
    </source>
</evidence>
<sequence>MRIFQKAVFPLSLFFTLNLLAQETFIDSTKITQIDEVVVTGQFEPQSLKKSVHNVRVISKEEIKSLAANNLGDVLNQYLNISIRTSGSDGRSSVSMFGLDSQYFKILVDNIPLVSDTGLGTNIDLTQVNLDDIEQIEIIEGSMGVTHGANAVSGILNIITKKNSRNKWEIVATVQEETVSDEFAFFDQGRHIQAFKISHQINDDWFASLGANRNDFAGFFDDMEGKEYAVSNGKRGYRQLPKEQINGNAIIGYNKNDFRIFYKFDYFDENVDYYNPVVIPIDNYPFPNTNYAQDRRYITNRYFHHLNSYGKIFKLNYNVSLSHQKQARDIEKFNYSFENDSESANNRETYQSKEVLYSIGTVNNFFTSKWLDLQLGYEFVNESGFYDETAGTFLNDSQQAQDIRKRLENYDVFAVAEINATSRFSIRPGFRYSFQSVFENQYSSSLGLKYLFDNGYELRGAVGRSFRTPNFEELYTYFVDSNHNLQGNENLVPETSMSYEVSAKKKSRFDSGVELASNAAITYMTVDDRISMVLTQVTPMLAYRYENIDQYKMWNFATNHQFAYKNWNAKVGLSYVGISQKIDLAAQNASSDDNYLYSLQMNSSVSYNVPKWNTLFSIFYKYNGKQQQYVATTNASGDAQFSLAELESYGWMDASVRKSFFNNKFEITAGARNILDITTVQQTTGANGVHSVDGTLLLGYGRSYFLKLTYNLNFN</sequence>
<evidence type="ECO:0000256" key="6">
    <source>
        <dbReference type="ARBA" id="ARBA00023077"/>
    </source>
</evidence>
<evidence type="ECO:0000313" key="15">
    <source>
        <dbReference type="EMBL" id="NBL65063.1"/>
    </source>
</evidence>
<evidence type="ECO:0000259" key="14">
    <source>
        <dbReference type="Pfam" id="PF07715"/>
    </source>
</evidence>
<evidence type="ECO:0000256" key="2">
    <source>
        <dbReference type="ARBA" id="ARBA00022448"/>
    </source>
</evidence>
<reference evidence="16" key="1">
    <citation type="submission" date="2020-01" db="EMBL/GenBank/DDBJ databases">
        <title>Sphingomonas sp. strain CSW-10.</title>
        <authorList>
            <person name="Chen W.-M."/>
        </authorList>
    </citation>
    <scope>NUCLEOTIDE SEQUENCE [LARGE SCALE GENOMIC DNA]</scope>
    <source>
        <strain evidence="16">NST-5</strain>
    </source>
</reference>
<gene>
    <name evidence="15" type="ORF">GV828_07600</name>
</gene>
<feature type="domain" description="TonB-dependent receptor plug" evidence="14">
    <location>
        <begin position="49"/>
        <end position="155"/>
    </location>
</feature>
<dbReference type="PANTHER" id="PTHR30069">
    <property type="entry name" value="TONB-DEPENDENT OUTER MEMBRANE RECEPTOR"/>
    <property type="match status" value="1"/>
</dbReference>
<evidence type="ECO:0000256" key="1">
    <source>
        <dbReference type="ARBA" id="ARBA00004571"/>
    </source>
</evidence>
<dbReference type="InterPro" id="IPR012910">
    <property type="entry name" value="Plug_dom"/>
</dbReference>
<evidence type="ECO:0000256" key="11">
    <source>
        <dbReference type="RuleBase" id="RU003357"/>
    </source>
</evidence>
<dbReference type="PROSITE" id="PS52016">
    <property type="entry name" value="TONB_DEPENDENT_REC_3"/>
    <property type="match status" value="1"/>
</dbReference>
<keyword evidence="5 12" id="KW-0732">Signal</keyword>
<feature type="chain" id="PRO_5047504365" evidence="12">
    <location>
        <begin position="22"/>
        <end position="715"/>
    </location>
</feature>
<keyword evidence="7 10" id="KW-0472">Membrane</keyword>
<keyword evidence="8 15" id="KW-0675">Receptor</keyword>
<comment type="caution">
    <text evidence="15">The sequence shown here is derived from an EMBL/GenBank/DDBJ whole genome shotgun (WGS) entry which is preliminary data.</text>
</comment>
<comment type="subcellular location">
    <subcellularLocation>
        <location evidence="1 10">Cell outer membrane</location>
        <topology evidence="1 10">Multi-pass membrane protein</topology>
    </subcellularLocation>
</comment>
<evidence type="ECO:0000256" key="5">
    <source>
        <dbReference type="ARBA" id="ARBA00022729"/>
    </source>
</evidence>
<keyword evidence="2 10" id="KW-0813">Transport</keyword>
<dbReference type="InterPro" id="IPR036942">
    <property type="entry name" value="Beta-barrel_TonB_sf"/>
</dbReference>
<evidence type="ECO:0000256" key="10">
    <source>
        <dbReference type="PROSITE-ProRule" id="PRU01360"/>
    </source>
</evidence>
<proteinExistence type="inferred from homology"/>
<evidence type="ECO:0000313" key="16">
    <source>
        <dbReference type="Proteomes" id="UP000798602"/>
    </source>
</evidence>
<feature type="domain" description="TonB-dependent receptor-like beta-barrel" evidence="13">
    <location>
        <begin position="256"/>
        <end position="674"/>
    </location>
</feature>
<keyword evidence="4 10" id="KW-0812">Transmembrane</keyword>
<dbReference type="RefSeq" id="WP_166536885.1">
    <property type="nucleotide sequence ID" value="NZ_JAABLM010000007.1"/>
</dbReference>
<accession>A0ABW9Z863</accession>
<protein>
    <submittedName>
        <fullName evidence="15">TonB-dependent receptor</fullName>
    </submittedName>
</protein>
<keyword evidence="6 11" id="KW-0798">TonB box</keyword>
<organism evidence="15 16">
    <name type="scientific">Flavobacterium ichthyis</name>
    <dbReference type="NCBI Taxonomy" id="2698827"/>
    <lineage>
        <taxon>Bacteria</taxon>
        <taxon>Pseudomonadati</taxon>
        <taxon>Bacteroidota</taxon>
        <taxon>Flavobacteriia</taxon>
        <taxon>Flavobacteriales</taxon>
        <taxon>Flavobacteriaceae</taxon>
        <taxon>Flavobacterium</taxon>
    </lineage>
</organism>
<keyword evidence="16" id="KW-1185">Reference proteome</keyword>
<evidence type="ECO:0000256" key="7">
    <source>
        <dbReference type="ARBA" id="ARBA00023136"/>
    </source>
</evidence>
<name>A0ABW9Z863_9FLAO</name>
<dbReference type="Gene3D" id="2.170.130.10">
    <property type="entry name" value="TonB-dependent receptor, plug domain"/>
    <property type="match status" value="1"/>
</dbReference>
<evidence type="ECO:0000256" key="4">
    <source>
        <dbReference type="ARBA" id="ARBA00022692"/>
    </source>
</evidence>
<dbReference type="PANTHER" id="PTHR30069:SF29">
    <property type="entry name" value="HEMOGLOBIN AND HEMOGLOBIN-HAPTOGLOBIN-BINDING PROTEIN 1-RELATED"/>
    <property type="match status" value="1"/>
</dbReference>
<feature type="signal peptide" evidence="12">
    <location>
        <begin position="1"/>
        <end position="21"/>
    </location>
</feature>
<dbReference type="InterPro" id="IPR037066">
    <property type="entry name" value="Plug_dom_sf"/>
</dbReference>
<dbReference type="InterPro" id="IPR000531">
    <property type="entry name" value="Beta-barrel_TonB"/>
</dbReference>
<dbReference type="EMBL" id="JAABLM010000007">
    <property type="protein sequence ID" value="NBL65063.1"/>
    <property type="molecule type" value="Genomic_DNA"/>
</dbReference>
<evidence type="ECO:0000259" key="13">
    <source>
        <dbReference type="Pfam" id="PF00593"/>
    </source>
</evidence>
<dbReference type="Proteomes" id="UP000798602">
    <property type="component" value="Unassembled WGS sequence"/>
</dbReference>
<keyword evidence="9 10" id="KW-0998">Cell outer membrane</keyword>
<dbReference type="Gene3D" id="2.40.170.20">
    <property type="entry name" value="TonB-dependent receptor, beta-barrel domain"/>
    <property type="match status" value="1"/>
</dbReference>
<evidence type="ECO:0000256" key="8">
    <source>
        <dbReference type="ARBA" id="ARBA00023170"/>
    </source>
</evidence>
<dbReference type="InterPro" id="IPR039426">
    <property type="entry name" value="TonB-dep_rcpt-like"/>
</dbReference>
<evidence type="ECO:0000256" key="9">
    <source>
        <dbReference type="ARBA" id="ARBA00023237"/>
    </source>
</evidence>
<dbReference type="SUPFAM" id="SSF56935">
    <property type="entry name" value="Porins"/>
    <property type="match status" value="1"/>
</dbReference>
<keyword evidence="3 10" id="KW-1134">Transmembrane beta strand</keyword>
<dbReference type="Pfam" id="PF07715">
    <property type="entry name" value="Plug"/>
    <property type="match status" value="1"/>
</dbReference>
<dbReference type="Pfam" id="PF00593">
    <property type="entry name" value="TonB_dep_Rec_b-barrel"/>
    <property type="match status" value="1"/>
</dbReference>
<comment type="similarity">
    <text evidence="10 11">Belongs to the TonB-dependent receptor family.</text>
</comment>